<dbReference type="AlphaFoldDB" id="A0A2M6W4Q7"/>
<dbReference type="PANTHER" id="PTHR46429:SF1">
    <property type="entry name" value="23S RRNA (GUANOSINE-2'-O-)-METHYLTRANSFERASE RLMB"/>
    <property type="match status" value="1"/>
</dbReference>
<dbReference type="GO" id="GO:0006396">
    <property type="term" value="P:RNA processing"/>
    <property type="evidence" value="ECO:0007669"/>
    <property type="project" value="InterPro"/>
</dbReference>
<dbReference type="SUPFAM" id="SSF75217">
    <property type="entry name" value="alpha/beta knot"/>
    <property type="match status" value="1"/>
</dbReference>
<dbReference type="Pfam" id="PF00588">
    <property type="entry name" value="SpoU_methylase"/>
    <property type="match status" value="1"/>
</dbReference>
<keyword evidence="1" id="KW-0489">Methyltransferase</keyword>
<evidence type="ECO:0000313" key="4">
    <source>
        <dbReference type="EMBL" id="PIT87773.1"/>
    </source>
</evidence>
<gene>
    <name evidence="4" type="ORF">COU31_00905</name>
</gene>
<dbReference type="InterPro" id="IPR029064">
    <property type="entry name" value="Ribosomal_eL30-like_sf"/>
</dbReference>
<dbReference type="InterPro" id="IPR001537">
    <property type="entry name" value="SpoU_MeTrfase"/>
</dbReference>
<dbReference type="InterPro" id="IPR004441">
    <property type="entry name" value="rRNA_MeTrfase_TrmH"/>
</dbReference>
<sequence length="255" mass="27845">MLTQKTIKQINSLNQKKFRQQTGLFIVEGVKGVGEALKNKAEVELLIIEDEHKNQKDLADLARLAKKNKIPVEFCQTSAIKKIKTTDTFPGVLALVKQPDIILDDVIKNTSMILCLDGVRDPGNLGAIIRTADWFGINSMILSSDCAEIYNPKTVRSTMGSIFRIKVWSSPELAASLSKLKKHGFKIFGLDLSGSDLAKIMPCDKTIFVLGSESHGLSPKVASLCDKMYNIKGKGQTESLNVAIAAGILLNKIAS</sequence>
<dbReference type="EMBL" id="PFBX01000006">
    <property type="protein sequence ID" value="PIT87773.1"/>
    <property type="molecule type" value="Genomic_DNA"/>
</dbReference>
<evidence type="ECO:0000313" key="5">
    <source>
        <dbReference type="Proteomes" id="UP000231183"/>
    </source>
</evidence>
<dbReference type="CDD" id="cd18095">
    <property type="entry name" value="SpoU-like_rRNA-MTase"/>
    <property type="match status" value="1"/>
</dbReference>
<feature type="domain" description="RNA 2-O ribose methyltransferase substrate binding" evidence="3">
    <location>
        <begin position="26"/>
        <end position="102"/>
    </location>
</feature>
<dbReference type="InterPro" id="IPR029028">
    <property type="entry name" value="Alpha/beta_knot_MTases"/>
</dbReference>
<keyword evidence="2" id="KW-0808">Transferase</keyword>
<dbReference type="Gene3D" id="3.30.1330.30">
    <property type="match status" value="1"/>
</dbReference>
<organism evidence="4 5">
    <name type="scientific">Candidatus Magasanikbacteria bacterium CG10_big_fil_rev_8_21_14_0_10_40_10</name>
    <dbReference type="NCBI Taxonomy" id="1974648"/>
    <lineage>
        <taxon>Bacteria</taxon>
        <taxon>Candidatus Magasanikiibacteriota</taxon>
    </lineage>
</organism>
<dbReference type="SUPFAM" id="SSF55315">
    <property type="entry name" value="L30e-like"/>
    <property type="match status" value="1"/>
</dbReference>
<proteinExistence type="predicted"/>
<evidence type="ECO:0000259" key="3">
    <source>
        <dbReference type="SMART" id="SM00967"/>
    </source>
</evidence>
<dbReference type="GO" id="GO:0032259">
    <property type="term" value="P:methylation"/>
    <property type="evidence" value="ECO:0007669"/>
    <property type="project" value="UniProtKB-KW"/>
</dbReference>
<dbReference type="GO" id="GO:0003723">
    <property type="term" value="F:RNA binding"/>
    <property type="evidence" value="ECO:0007669"/>
    <property type="project" value="InterPro"/>
</dbReference>
<name>A0A2M6W4Q7_9BACT</name>
<comment type="caution">
    <text evidence="4">The sequence shown here is derived from an EMBL/GenBank/DDBJ whole genome shotgun (WGS) entry which is preliminary data.</text>
</comment>
<dbReference type="InterPro" id="IPR053888">
    <property type="entry name" value="MRM3-like_sub_bind"/>
</dbReference>
<protein>
    <recommendedName>
        <fullName evidence="3">RNA 2-O ribose methyltransferase substrate binding domain-containing protein</fullName>
    </recommendedName>
</protein>
<evidence type="ECO:0000256" key="2">
    <source>
        <dbReference type="ARBA" id="ARBA00022679"/>
    </source>
</evidence>
<accession>A0A2M6W4Q7</accession>
<dbReference type="PANTHER" id="PTHR46429">
    <property type="entry name" value="23S RRNA (GUANOSINE-2'-O-)-METHYLTRANSFERASE RLMB"/>
    <property type="match status" value="1"/>
</dbReference>
<dbReference type="GO" id="GO:0005829">
    <property type="term" value="C:cytosol"/>
    <property type="evidence" value="ECO:0007669"/>
    <property type="project" value="TreeGrafter"/>
</dbReference>
<evidence type="ECO:0000256" key="1">
    <source>
        <dbReference type="ARBA" id="ARBA00022603"/>
    </source>
</evidence>
<dbReference type="Pfam" id="PF22435">
    <property type="entry name" value="MRM3-like_sub_bind"/>
    <property type="match status" value="1"/>
</dbReference>
<dbReference type="GO" id="GO:0008173">
    <property type="term" value="F:RNA methyltransferase activity"/>
    <property type="evidence" value="ECO:0007669"/>
    <property type="project" value="InterPro"/>
</dbReference>
<dbReference type="Gene3D" id="3.40.1280.10">
    <property type="match status" value="1"/>
</dbReference>
<dbReference type="SMART" id="SM00967">
    <property type="entry name" value="SpoU_sub_bind"/>
    <property type="match status" value="1"/>
</dbReference>
<dbReference type="InterPro" id="IPR013123">
    <property type="entry name" value="SpoU_subst-bd"/>
</dbReference>
<reference evidence="5" key="1">
    <citation type="submission" date="2017-09" db="EMBL/GenBank/DDBJ databases">
        <title>Depth-based differentiation of microbial function through sediment-hosted aquifers and enrichment of novel symbionts in the deep terrestrial subsurface.</title>
        <authorList>
            <person name="Probst A.J."/>
            <person name="Ladd B."/>
            <person name="Jarett J.K."/>
            <person name="Geller-Mcgrath D.E."/>
            <person name="Sieber C.M.K."/>
            <person name="Emerson J.B."/>
            <person name="Anantharaman K."/>
            <person name="Thomas B.C."/>
            <person name="Malmstrom R."/>
            <person name="Stieglmeier M."/>
            <person name="Klingl A."/>
            <person name="Woyke T."/>
            <person name="Ryan C.M."/>
            <person name="Banfield J.F."/>
        </authorList>
    </citation>
    <scope>NUCLEOTIDE SEQUENCE [LARGE SCALE GENOMIC DNA]</scope>
</reference>
<dbReference type="Proteomes" id="UP000231183">
    <property type="component" value="Unassembled WGS sequence"/>
</dbReference>
<dbReference type="InterPro" id="IPR029026">
    <property type="entry name" value="tRNA_m1G_MTases_N"/>
</dbReference>